<protein>
    <recommendedName>
        <fullName evidence="2">DUF2147 domain-containing protein</fullName>
    </recommendedName>
</protein>
<dbReference type="Proteomes" id="UP000199035">
    <property type="component" value="Unassembled WGS sequence"/>
</dbReference>
<proteinExistence type="predicted"/>
<dbReference type="InterPro" id="IPR019223">
    <property type="entry name" value="DUF2147"/>
</dbReference>
<dbReference type="PANTHER" id="PTHR36919:SF3">
    <property type="entry name" value="BLL5882 PROTEIN"/>
    <property type="match status" value="1"/>
</dbReference>
<keyword evidence="4" id="KW-1185">Reference proteome</keyword>
<evidence type="ECO:0000259" key="2">
    <source>
        <dbReference type="Pfam" id="PF09917"/>
    </source>
</evidence>
<dbReference type="EMBL" id="FNPK01000014">
    <property type="protein sequence ID" value="SDY55223.1"/>
    <property type="molecule type" value="Genomic_DNA"/>
</dbReference>
<keyword evidence="1" id="KW-0732">Signal</keyword>
<name>A0A1H3KSS1_9GAMM</name>
<evidence type="ECO:0000313" key="3">
    <source>
        <dbReference type="EMBL" id="SDY55223.1"/>
    </source>
</evidence>
<dbReference type="Pfam" id="PF09917">
    <property type="entry name" value="DUF2147"/>
    <property type="match status" value="1"/>
</dbReference>
<feature type="signal peptide" evidence="1">
    <location>
        <begin position="1"/>
        <end position="19"/>
    </location>
</feature>
<dbReference type="Gene3D" id="2.40.128.520">
    <property type="match status" value="1"/>
</dbReference>
<sequence>MKKIALALGLLGLTVLANAADPLNGTVWKTIDDKTKQPKAIVKFTEQKNGSLSASIQTILTPGEENACKKCEGPYHNKSLKGLRIVQGLKNAGDNSYENGTILDPQSGKTYKLKGEIVEGGKKLELRGFIGVSVLGRNQVWIRAN</sequence>
<dbReference type="AlphaFoldDB" id="A0A1H3KSS1"/>
<organism evidence="3 4">
    <name type="scientific">Acinetobacter kyonggiensis</name>
    <dbReference type="NCBI Taxonomy" id="595670"/>
    <lineage>
        <taxon>Bacteria</taxon>
        <taxon>Pseudomonadati</taxon>
        <taxon>Pseudomonadota</taxon>
        <taxon>Gammaproteobacteria</taxon>
        <taxon>Moraxellales</taxon>
        <taxon>Moraxellaceae</taxon>
        <taxon>Acinetobacter</taxon>
    </lineage>
</organism>
<dbReference type="PANTHER" id="PTHR36919">
    <property type="entry name" value="BLR1215 PROTEIN"/>
    <property type="match status" value="1"/>
</dbReference>
<evidence type="ECO:0000313" key="4">
    <source>
        <dbReference type="Proteomes" id="UP000199035"/>
    </source>
</evidence>
<evidence type="ECO:0000256" key="1">
    <source>
        <dbReference type="SAM" id="SignalP"/>
    </source>
</evidence>
<feature type="domain" description="DUF2147" evidence="2">
    <location>
        <begin position="27"/>
        <end position="143"/>
    </location>
</feature>
<dbReference type="RefSeq" id="WP_086184065.1">
    <property type="nucleotide sequence ID" value="NZ_FNPK01000014.1"/>
</dbReference>
<feature type="chain" id="PRO_5011742359" description="DUF2147 domain-containing protein" evidence="1">
    <location>
        <begin position="20"/>
        <end position="145"/>
    </location>
</feature>
<gene>
    <name evidence="3" type="ORF">SAMN05421643_11410</name>
</gene>
<accession>A0A1H3KSS1</accession>
<reference evidence="4" key="1">
    <citation type="submission" date="2016-10" db="EMBL/GenBank/DDBJ databases">
        <authorList>
            <person name="Varghese N."/>
            <person name="Submissions S."/>
        </authorList>
    </citation>
    <scope>NUCLEOTIDE SEQUENCE [LARGE SCALE GENOMIC DNA]</scope>
    <source>
        <strain evidence="4">ANC 5109</strain>
    </source>
</reference>